<dbReference type="Pfam" id="PF00520">
    <property type="entry name" value="Ion_trans"/>
    <property type="match status" value="1"/>
</dbReference>
<feature type="compositionally biased region" description="Low complexity" evidence="13">
    <location>
        <begin position="131"/>
        <end position="158"/>
    </location>
</feature>
<evidence type="ECO:0000256" key="1">
    <source>
        <dbReference type="ARBA" id="ARBA00004141"/>
    </source>
</evidence>
<feature type="transmembrane region" description="Helical" evidence="14">
    <location>
        <begin position="302"/>
        <end position="327"/>
    </location>
</feature>
<keyword evidence="4" id="KW-0107">Calcium channel</keyword>
<dbReference type="PANTHER" id="PTHR45628">
    <property type="entry name" value="VOLTAGE-DEPENDENT CALCIUM CHANNEL TYPE A SUBUNIT ALPHA-1"/>
    <property type="match status" value="1"/>
</dbReference>
<dbReference type="GO" id="GO:0098703">
    <property type="term" value="P:calcium ion import across plasma membrane"/>
    <property type="evidence" value="ECO:0007669"/>
    <property type="project" value="TreeGrafter"/>
</dbReference>
<accession>A0A150GEU5</accession>
<feature type="compositionally biased region" description="Low complexity" evidence="13">
    <location>
        <begin position="22"/>
        <end position="31"/>
    </location>
</feature>
<protein>
    <recommendedName>
        <fullName evidence="16">Ion transport domain-containing protein</fullName>
    </recommendedName>
</protein>
<feature type="domain" description="Ion transport" evidence="16">
    <location>
        <begin position="189"/>
        <end position="514"/>
    </location>
</feature>
<evidence type="ECO:0000256" key="15">
    <source>
        <dbReference type="SAM" id="SignalP"/>
    </source>
</evidence>
<keyword evidence="2" id="KW-0813">Transport</keyword>
<evidence type="ECO:0000256" key="6">
    <source>
        <dbReference type="ARBA" id="ARBA00022837"/>
    </source>
</evidence>
<keyword evidence="10 14" id="KW-0472">Membrane</keyword>
<name>A0A150GEU5_GONPE</name>
<dbReference type="Proteomes" id="UP000075714">
    <property type="component" value="Unassembled WGS sequence"/>
</dbReference>
<dbReference type="InterPro" id="IPR027359">
    <property type="entry name" value="Volt_channel_dom_sf"/>
</dbReference>
<dbReference type="SUPFAM" id="SSF81324">
    <property type="entry name" value="Voltage-gated potassium channels"/>
    <property type="match status" value="1"/>
</dbReference>
<feature type="compositionally biased region" description="Acidic residues" evidence="13">
    <location>
        <begin position="79"/>
        <end position="114"/>
    </location>
</feature>
<evidence type="ECO:0000313" key="17">
    <source>
        <dbReference type="EMBL" id="KXZ48369.1"/>
    </source>
</evidence>
<comment type="subcellular location">
    <subcellularLocation>
        <location evidence="1">Membrane</location>
        <topology evidence="1">Multi-pass membrane protein</topology>
    </subcellularLocation>
</comment>
<feature type="region of interest" description="Disordered" evidence="13">
    <location>
        <begin position="598"/>
        <end position="640"/>
    </location>
</feature>
<dbReference type="Gene3D" id="1.10.287.70">
    <property type="match status" value="1"/>
</dbReference>
<dbReference type="PANTHER" id="PTHR45628:SF7">
    <property type="entry name" value="VOLTAGE-DEPENDENT CALCIUM CHANNEL TYPE A SUBUNIT ALPHA-1"/>
    <property type="match status" value="1"/>
</dbReference>
<feature type="transmembrane region" description="Helical" evidence="14">
    <location>
        <begin position="248"/>
        <end position="281"/>
    </location>
</feature>
<dbReference type="GO" id="GO:0005891">
    <property type="term" value="C:voltage-gated calcium channel complex"/>
    <property type="evidence" value="ECO:0007669"/>
    <property type="project" value="TreeGrafter"/>
</dbReference>
<feature type="transmembrane region" description="Helical" evidence="14">
    <location>
        <begin position="217"/>
        <end position="236"/>
    </location>
</feature>
<evidence type="ECO:0000256" key="2">
    <source>
        <dbReference type="ARBA" id="ARBA00022448"/>
    </source>
</evidence>
<evidence type="ECO:0000256" key="14">
    <source>
        <dbReference type="SAM" id="Phobius"/>
    </source>
</evidence>
<feature type="compositionally biased region" description="Basic and acidic residues" evidence="13">
    <location>
        <begin position="605"/>
        <end position="623"/>
    </location>
</feature>
<keyword evidence="11" id="KW-0325">Glycoprotein</keyword>
<dbReference type="EMBL" id="LSYV01000029">
    <property type="protein sequence ID" value="KXZ48369.1"/>
    <property type="molecule type" value="Genomic_DNA"/>
</dbReference>
<evidence type="ECO:0000256" key="4">
    <source>
        <dbReference type="ARBA" id="ARBA00022673"/>
    </source>
</evidence>
<gene>
    <name evidence="17" type="ORF">GPECTOR_28g776</name>
</gene>
<proteinExistence type="predicted"/>
<evidence type="ECO:0000256" key="10">
    <source>
        <dbReference type="ARBA" id="ARBA00023136"/>
    </source>
</evidence>
<dbReference type="Gene3D" id="1.20.120.350">
    <property type="entry name" value="Voltage-gated potassium channels. Chain C"/>
    <property type="match status" value="1"/>
</dbReference>
<evidence type="ECO:0000259" key="16">
    <source>
        <dbReference type="Pfam" id="PF00520"/>
    </source>
</evidence>
<sequence>MNLALVVLYVQFTKSAAAVRAQQQQQQLEAAGGVGGGGGGGAAAGEADASGSGGGSSSGGRGRGKRRRRSEERRPGDSSDSEEGGDGEEEDDEDDAEEDDDEDVLGPVAAEEEEAVRRRAAVEGQAASGKPSLLDDTPLTPTTPSELAGPGSASAAASRRLLTPPSLWRRARRRLTWLARSPGLYGCTVAAILINTLVMCINWYGIPASLEAGLHNVNLCLTAYFTLELLVMVGSMGPKRYFSDGMNVFDFTVVVASIVEAVATLVPSMAGVGPLSVLRCLRFLRLVRLVSRWTELRRVVHTLFKSVLSVAWMSALLMLFLVIAALLGMQVFGYRYQFCDYVAGAEAICPLGQRLWGGGEGACPDHFLCYLPCRPTDVGSWLVVPGSKFFDQAYCQAFCEDGSMTSGVGTAAGGLAAAAGANATAAAAAAAAGRCEFLAVVGKSEVSVSTFDNFGWALLTVFQIVTSENWNNVMYDGMRSSGEAASLYFVFVIVIGNYVTLNLFIAILLENFAANMSDIAETEAELEERIGAKALKRSASFEDADRIWYKQTLGASQVHPAAAAGAASAVDGVPSGPGRPGGGVAAEVAAAEELLEAVQKSGETNGRDDISLGGEDKERRLHQEAGMPMPHPPLRATLGT</sequence>
<reference evidence="18" key="1">
    <citation type="journal article" date="2016" name="Nat. Commun.">
        <title>The Gonium pectorale genome demonstrates co-option of cell cycle regulation during the evolution of multicellularity.</title>
        <authorList>
            <person name="Hanschen E.R."/>
            <person name="Marriage T.N."/>
            <person name="Ferris P.J."/>
            <person name="Hamaji T."/>
            <person name="Toyoda A."/>
            <person name="Fujiyama A."/>
            <person name="Neme R."/>
            <person name="Noguchi H."/>
            <person name="Minakuchi Y."/>
            <person name="Suzuki M."/>
            <person name="Kawai-Toyooka H."/>
            <person name="Smith D.R."/>
            <person name="Sparks H."/>
            <person name="Anderson J."/>
            <person name="Bakaric R."/>
            <person name="Luria V."/>
            <person name="Karger A."/>
            <person name="Kirschner M.W."/>
            <person name="Durand P.M."/>
            <person name="Michod R.E."/>
            <person name="Nozaki H."/>
            <person name="Olson B.J."/>
        </authorList>
    </citation>
    <scope>NUCLEOTIDE SEQUENCE [LARGE SCALE GENOMIC DNA]</scope>
    <source>
        <strain evidence="18">NIES-2863</strain>
    </source>
</reference>
<dbReference type="GO" id="GO:0008331">
    <property type="term" value="F:high voltage-gated calcium channel activity"/>
    <property type="evidence" value="ECO:0007669"/>
    <property type="project" value="TreeGrafter"/>
</dbReference>
<evidence type="ECO:0000256" key="11">
    <source>
        <dbReference type="ARBA" id="ARBA00023180"/>
    </source>
</evidence>
<feature type="compositionally biased region" description="Gly residues" evidence="13">
    <location>
        <begin position="51"/>
        <end position="61"/>
    </location>
</feature>
<evidence type="ECO:0000256" key="12">
    <source>
        <dbReference type="ARBA" id="ARBA00023303"/>
    </source>
</evidence>
<feature type="compositionally biased region" description="Gly residues" evidence="13">
    <location>
        <begin position="32"/>
        <end position="43"/>
    </location>
</feature>
<evidence type="ECO:0000256" key="9">
    <source>
        <dbReference type="ARBA" id="ARBA00023065"/>
    </source>
</evidence>
<feature type="transmembrane region" description="Helical" evidence="14">
    <location>
        <begin position="183"/>
        <end position="205"/>
    </location>
</feature>
<keyword evidence="12" id="KW-0407">Ion channel</keyword>
<dbReference type="AlphaFoldDB" id="A0A150GEU5"/>
<keyword evidence="9" id="KW-0406">Ion transport</keyword>
<keyword evidence="18" id="KW-1185">Reference proteome</keyword>
<keyword evidence="15" id="KW-0732">Signal</keyword>
<keyword evidence="6" id="KW-0106">Calcium</keyword>
<dbReference type="STRING" id="33097.A0A150GEU5"/>
<comment type="caution">
    <text evidence="17">The sequence shown here is derived from an EMBL/GenBank/DDBJ whole genome shotgun (WGS) entry which is preliminary data.</text>
</comment>
<feature type="chain" id="PRO_5007562007" description="Ion transport domain-containing protein" evidence="15">
    <location>
        <begin position="19"/>
        <end position="640"/>
    </location>
</feature>
<feature type="signal peptide" evidence="15">
    <location>
        <begin position="1"/>
        <end position="18"/>
    </location>
</feature>
<evidence type="ECO:0000256" key="8">
    <source>
        <dbReference type="ARBA" id="ARBA00022989"/>
    </source>
</evidence>
<evidence type="ECO:0000256" key="7">
    <source>
        <dbReference type="ARBA" id="ARBA00022882"/>
    </source>
</evidence>
<keyword evidence="3" id="KW-0109">Calcium transport</keyword>
<feature type="region of interest" description="Disordered" evidence="13">
    <location>
        <begin position="22"/>
        <end position="158"/>
    </location>
</feature>
<evidence type="ECO:0000256" key="3">
    <source>
        <dbReference type="ARBA" id="ARBA00022568"/>
    </source>
</evidence>
<evidence type="ECO:0000256" key="13">
    <source>
        <dbReference type="SAM" id="MobiDB-lite"/>
    </source>
</evidence>
<dbReference type="InterPro" id="IPR005821">
    <property type="entry name" value="Ion_trans_dom"/>
</dbReference>
<keyword evidence="7" id="KW-0851">Voltage-gated channel</keyword>
<keyword evidence="5 14" id="KW-0812">Transmembrane</keyword>
<organism evidence="17 18">
    <name type="scientific">Gonium pectorale</name>
    <name type="common">Green alga</name>
    <dbReference type="NCBI Taxonomy" id="33097"/>
    <lineage>
        <taxon>Eukaryota</taxon>
        <taxon>Viridiplantae</taxon>
        <taxon>Chlorophyta</taxon>
        <taxon>core chlorophytes</taxon>
        <taxon>Chlorophyceae</taxon>
        <taxon>CS clade</taxon>
        <taxon>Chlamydomonadales</taxon>
        <taxon>Volvocaceae</taxon>
        <taxon>Gonium</taxon>
    </lineage>
</organism>
<evidence type="ECO:0000256" key="5">
    <source>
        <dbReference type="ARBA" id="ARBA00022692"/>
    </source>
</evidence>
<evidence type="ECO:0000313" key="18">
    <source>
        <dbReference type="Proteomes" id="UP000075714"/>
    </source>
</evidence>
<feature type="transmembrane region" description="Helical" evidence="14">
    <location>
        <begin position="487"/>
        <end position="509"/>
    </location>
</feature>
<dbReference type="OrthoDB" id="549673at2759"/>
<dbReference type="InterPro" id="IPR050599">
    <property type="entry name" value="VDCC_alpha-1_subunit"/>
</dbReference>
<keyword evidence="8 14" id="KW-1133">Transmembrane helix</keyword>